<comment type="cofactor">
    <cofactor evidence="1 3">
        <name>heme</name>
        <dbReference type="ChEBI" id="CHEBI:30413"/>
    </cofactor>
</comment>
<dbReference type="EMBL" id="CP073041">
    <property type="protein sequence ID" value="UXE60441.1"/>
    <property type="molecule type" value="Genomic_DNA"/>
</dbReference>
<evidence type="ECO:0000256" key="4">
    <source>
        <dbReference type="RuleBase" id="RU000461"/>
    </source>
</evidence>
<dbReference type="PANTHER" id="PTHR24305:SF166">
    <property type="entry name" value="CYTOCHROME P450 12A4, MITOCHONDRIAL-RELATED"/>
    <property type="match status" value="1"/>
</dbReference>
<evidence type="ECO:0000256" key="1">
    <source>
        <dbReference type="ARBA" id="ARBA00001971"/>
    </source>
</evidence>
<dbReference type="Gene3D" id="1.10.630.10">
    <property type="entry name" value="Cytochrome P450"/>
    <property type="match status" value="1"/>
</dbReference>
<accession>A0A977KWV7</accession>
<dbReference type="InterPro" id="IPR050121">
    <property type="entry name" value="Cytochrome_P450_monoxygenase"/>
</dbReference>
<dbReference type="Proteomes" id="UP001065613">
    <property type="component" value="Chromosome"/>
</dbReference>
<feature type="binding site" description="axial binding residue" evidence="3">
    <location>
        <position position="390"/>
    </location>
    <ligand>
        <name>heme</name>
        <dbReference type="ChEBI" id="CHEBI:30413"/>
    </ligand>
    <ligandPart>
        <name>Fe</name>
        <dbReference type="ChEBI" id="CHEBI:18248"/>
    </ligandPart>
</feature>
<dbReference type="PRINTS" id="PR00463">
    <property type="entry name" value="EP450I"/>
</dbReference>
<dbReference type="PANTHER" id="PTHR24305">
    <property type="entry name" value="CYTOCHROME P450"/>
    <property type="match status" value="1"/>
</dbReference>
<dbReference type="InterPro" id="IPR036396">
    <property type="entry name" value="Cyt_P450_sf"/>
</dbReference>
<sequence length="447" mass="50558">MSVLTGPKTHPFVQLLQWLRDPLEYMDRNGREFGAMFRGYFTGKPCVMVSSPQGLQEILTGSAFTAPGTLNEVARPLLGSNSLILLSDPEHQQRRKLLMPPFHGDRLFSYGQIIQEITEQVMATWQAGQPFDVRESMQEITLRVILKAVFGLQEGDRLEKLKTALVKRFEMTAKGFGSTFIFLPFLQKDWGKWSPWGRIMAQQKYCDDLIYAEIRDRRANPDSDRIDILNLLLTATDDAGESLSDVELRDELMTLLFAGHETTATALSWALYLIHQHPDVYQQLMVELGNLGPNPDPITTFKLPYLTAICNETLRLYPVGMLTFARQANQPVSLGGYDLEADTVVIGSIYLNHRRPDIYPEPEKFKPDRFLERQFSPYEFIPFGAGSRRCIGTALAQFEMKLVLATLLSQLKLEHSSPTHPLKPLRRGALLAMESGFTMIKLSAGIN</sequence>
<keyword evidence="4" id="KW-0560">Oxidoreductase</keyword>
<dbReference type="GO" id="GO:0005506">
    <property type="term" value="F:iron ion binding"/>
    <property type="evidence" value="ECO:0007669"/>
    <property type="project" value="InterPro"/>
</dbReference>
<dbReference type="AlphaFoldDB" id="A0A977KWV7"/>
<dbReference type="InterPro" id="IPR002401">
    <property type="entry name" value="Cyt_P450_E_grp-I"/>
</dbReference>
<organism evidence="5">
    <name type="scientific">Woronichinia naegeliana WA131</name>
    <dbReference type="NCBI Taxonomy" id="2824559"/>
    <lineage>
        <taxon>Bacteria</taxon>
        <taxon>Bacillati</taxon>
        <taxon>Cyanobacteriota</taxon>
        <taxon>Cyanophyceae</taxon>
        <taxon>Synechococcales</taxon>
        <taxon>Coelosphaeriaceae</taxon>
        <taxon>Woronichinia</taxon>
    </lineage>
</organism>
<dbReference type="InterPro" id="IPR001128">
    <property type="entry name" value="Cyt_P450"/>
</dbReference>
<evidence type="ECO:0000256" key="2">
    <source>
        <dbReference type="ARBA" id="ARBA00010617"/>
    </source>
</evidence>
<keyword evidence="4" id="KW-0503">Monooxygenase</keyword>
<dbReference type="CDD" id="cd11053">
    <property type="entry name" value="CYP110-like"/>
    <property type="match status" value="1"/>
</dbReference>
<dbReference type="InterPro" id="IPR017972">
    <property type="entry name" value="Cyt_P450_CS"/>
</dbReference>
<evidence type="ECO:0000313" key="5">
    <source>
        <dbReference type="EMBL" id="UXE60441.1"/>
    </source>
</evidence>
<dbReference type="Pfam" id="PF00067">
    <property type="entry name" value="p450"/>
    <property type="match status" value="1"/>
</dbReference>
<keyword evidence="3 4" id="KW-0408">Iron</keyword>
<evidence type="ECO:0000256" key="3">
    <source>
        <dbReference type="PIRSR" id="PIRSR602401-1"/>
    </source>
</evidence>
<dbReference type="KEGG" id="wna:KA717_33640"/>
<protein>
    <submittedName>
        <fullName evidence="5">Cytochrome P450</fullName>
    </submittedName>
</protein>
<dbReference type="GO" id="GO:0004497">
    <property type="term" value="F:monooxygenase activity"/>
    <property type="evidence" value="ECO:0007669"/>
    <property type="project" value="UniProtKB-KW"/>
</dbReference>
<comment type="similarity">
    <text evidence="2 4">Belongs to the cytochrome P450 family.</text>
</comment>
<dbReference type="PROSITE" id="PS00086">
    <property type="entry name" value="CYTOCHROME_P450"/>
    <property type="match status" value="1"/>
</dbReference>
<keyword evidence="3 4" id="KW-0479">Metal-binding</keyword>
<reference evidence="5" key="1">
    <citation type="submission" date="2021-04" db="EMBL/GenBank/DDBJ databases">
        <title>Genome sequence of Woronichinia naegeliana from Washington state freshwater lake bloom.</title>
        <authorList>
            <person name="Dreher T.W."/>
        </authorList>
    </citation>
    <scope>NUCLEOTIDE SEQUENCE</scope>
    <source>
        <strain evidence="5">WA131</strain>
    </source>
</reference>
<dbReference type="GO" id="GO:0020037">
    <property type="term" value="F:heme binding"/>
    <property type="evidence" value="ECO:0007669"/>
    <property type="project" value="InterPro"/>
</dbReference>
<dbReference type="PRINTS" id="PR00385">
    <property type="entry name" value="P450"/>
</dbReference>
<dbReference type="SUPFAM" id="SSF48264">
    <property type="entry name" value="Cytochrome P450"/>
    <property type="match status" value="1"/>
</dbReference>
<dbReference type="GO" id="GO:0016705">
    <property type="term" value="F:oxidoreductase activity, acting on paired donors, with incorporation or reduction of molecular oxygen"/>
    <property type="evidence" value="ECO:0007669"/>
    <property type="project" value="InterPro"/>
</dbReference>
<keyword evidence="3 4" id="KW-0349">Heme</keyword>
<proteinExistence type="inferred from homology"/>
<gene>
    <name evidence="5" type="ORF">KA717_33640</name>
</gene>
<name>A0A977KWV7_9CYAN</name>